<proteinExistence type="evidence at transcript level"/>
<dbReference type="EMBL" id="AY812245">
    <property type="protein sequence ID" value="AAX28134.2"/>
    <property type="molecule type" value="mRNA"/>
</dbReference>
<evidence type="ECO:0000256" key="1">
    <source>
        <dbReference type="SAM" id="MobiDB-lite"/>
    </source>
</evidence>
<reference evidence="2" key="1">
    <citation type="journal article" date="2006" name="PLoS Pathog.">
        <title>New perspectives on host-parasite interplay by comparative transcriptomic and proteomic analyses of Schistosoma japonicum.</title>
        <authorList>
            <person name="Liu F."/>
            <person name="Lu J."/>
            <person name="Hu W."/>
            <person name="Wang S.Y."/>
            <person name="Cui S.J."/>
            <person name="Chi M."/>
            <person name="Yan Q."/>
            <person name="Wang X.R."/>
            <person name="Song H.D."/>
            <person name="Xu X.N."/>
            <person name="Wang J.J."/>
            <person name="Zhang X.L."/>
            <person name="Zhang X."/>
            <person name="Wang Z.Q."/>
            <person name="Xue C.L."/>
            <person name="Brindley P.J."/>
            <person name="McManus D.P."/>
            <person name="Yang P.Y."/>
            <person name="Feng Z."/>
            <person name="Chen Z."/>
            <person name="Han Z.G."/>
        </authorList>
    </citation>
    <scope>NUCLEOTIDE SEQUENCE</scope>
</reference>
<protein>
    <submittedName>
        <fullName evidence="2">SJCHGC07128 protein</fullName>
    </submittedName>
</protein>
<dbReference type="AlphaFoldDB" id="Q5BWU1"/>
<evidence type="ECO:0000313" key="2">
    <source>
        <dbReference type="EMBL" id="AAX28134.2"/>
    </source>
</evidence>
<feature type="compositionally biased region" description="Low complexity" evidence="1">
    <location>
        <begin position="40"/>
        <end position="49"/>
    </location>
</feature>
<accession>Q5BWU1</accession>
<sequence>GSDLNSLNGMSPEYASASIFGFTPPPSDLSDGASIHCGDNNNNNNNNNNLSNYYRPIVSRLGNNQQHPITGLTPSLNSNYNGPSHTLPITGPTYELHATTHILPSGTINNNNNNNNEQYYASNLNQPPATGFLFLPRSQIGNTGSVGVGITGDGTMMNRISFTTSQFQQPNHINMLNSTNNNGFISTPGGDLYNIYQTNGINYQFNKIYRCLNKINSNILSTTKSAAAATTTTAN</sequence>
<feature type="non-terminal residue" evidence="2">
    <location>
        <position position="1"/>
    </location>
</feature>
<feature type="region of interest" description="Disordered" evidence="1">
    <location>
        <begin position="31"/>
        <end position="50"/>
    </location>
</feature>
<name>Q5BWU1_SCHJA</name>
<organism evidence="2">
    <name type="scientific">Schistosoma japonicum</name>
    <name type="common">Blood fluke</name>
    <dbReference type="NCBI Taxonomy" id="6182"/>
    <lineage>
        <taxon>Eukaryota</taxon>
        <taxon>Metazoa</taxon>
        <taxon>Spiralia</taxon>
        <taxon>Lophotrochozoa</taxon>
        <taxon>Platyhelminthes</taxon>
        <taxon>Trematoda</taxon>
        <taxon>Digenea</taxon>
        <taxon>Strigeidida</taxon>
        <taxon>Schistosomatoidea</taxon>
        <taxon>Schistosomatidae</taxon>
        <taxon>Schistosoma</taxon>
    </lineage>
</organism>